<dbReference type="InterPro" id="IPR017097">
    <property type="entry name" value="Bombyxin"/>
</dbReference>
<name>A0A921ZF91_MANSE</name>
<keyword evidence="5" id="KW-0165">Cleavage on pair of basic residues</keyword>
<feature type="signal peptide" evidence="9">
    <location>
        <begin position="1"/>
        <end position="19"/>
    </location>
</feature>
<keyword evidence="4 9" id="KW-0964">Secreted</keyword>
<dbReference type="GO" id="GO:0005179">
    <property type="term" value="F:hormone activity"/>
    <property type="evidence" value="ECO:0007669"/>
    <property type="project" value="UniProtKB-KW"/>
</dbReference>
<evidence type="ECO:0000313" key="15">
    <source>
        <dbReference type="Proteomes" id="UP000791440"/>
    </source>
</evidence>
<comment type="caution">
    <text evidence="14">The sequence shown here is derived from an EMBL/GenBank/DDBJ whole genome shotgun (WGS) entry which is preliminary data.</text>
</comment>
<keyword evidence="11" id="KW-0873">Pyrrolidone carboxylic acid</keyword>
<comment type="function">
    <text evidence="9">Brain peptide responsible for activation of prothoracic glands to produce ecdysone in insects.</text>
</comment>
<dbReference type="SMART" id="SM00078">
    <property type="entry name" value="IlGF"/>
    <property type="match status" value="1"/>
</dbReference>
<feature type="modified residue" description="Pyrrolidone carboxylic acid" evidence="11">
    <location>
        <position position="20"/>
    </location>
</feature>
<evidence type="ECO:0000256" key="6">
    <source>
        <dbReference type="ARBA" id="ARBA00022702"/>
    </source>
</evidence>
<keyword evidence="6 9" id="KW-0372">Hormone</keyword>
<dbReference type="PRINTS" id="PR00276">
    <property type="entry name" value="INSULINFAMLY"/>
</dbReference>
<feature type="disulfide bond" description="Interchain (between B and A chains)" evidence="10">
    <location>
        <begin position="26"/>
        <end position="84"/>
    </location>
</feature>
<comment type="subcellular location">
    <subcellularLocation>
        <location evidence="1 9 12">Secreted</location>
    </subcellularLocation>
</comment>
<dbReference type="Pfam" id="PF00049">
    <property type="entry name" value="Insulin"/>
    <property type="match status" value="1"/>
</dbReference>
<feature type="chain" id="PRO_5038205027" description="Insulin-like domain-containing protein" evidence="9">
    <location>
        <begin position="20"/>
        <end position="97"/>
    </location>
</feature>
<comment type="subunit">
    <text evidence="3 9">Heterodimer of a B chain and an A chain linked by two disulfide bonds.</text>
</comment>
<organism evidence="14 15">
    <name type="scientific">Manduca sexta</name>
    <name type="common">Tobacco hawkmoth</name>
    <name type="synonym">Tobacco hornworm</name>
    <dbReference type="NCBI Taxonomy" id="7130"/>
    <lineage>
        <taxon>Eukaryota</taxon>
        <taxon>Metazoa</taxon>
        <taxon>Ecdysozoa</taxon>
        <taxon>Arthropoda</taxon>
        <taxon>Hexapoda</taxon>
        <taxon>Insecta</taxon>
        <taxon>Pterygota</taxon>
        <taxon>Neoptera</taxon>
        <taxon>Endopterygota</taxon>
        <taxon>Lepidoptera</taxon>
        <taxon>Glossata</taxon>
        <taxon>Ditrysia</taxon>
        <taxon>Bombycoidea</taxon>
        <taxon>Sphingidae</taxon>
        <taxon>Sphinginae</taxon>
        <taxon>Sphingini</taxon>
        <taxon>Manduca</taxon>
    </lineage>
</organism>
<dbReference type="PROSITE" id="PS51257">
    <property type="entry name" value="PROKAR_LIPOPROTEIN"/>
    <property type="match status" value="1"/>
</dbReference>
<evidence type="ECO:0000256" key="7">
    <source>
        <dbReference type="ARBA" id="ARBA00022729"/>
    </source>
</evidence>
<keyword evidence="15" id="KW-1185">Reference proteome</keyword>
<dbReference type="CDD" id="cd04366">
    <property type="entry name" value="IlGF_insulin_bombyxin_like"/>
    <property type="match status" value="1"/>
</dbReference>
<dbReference type="InterPro" id="IPR022352">
    <property type="entry name" value="Ins/IGF/rlx"/>
</dbReference>
<evidence type="ECO:0000256" key="12">
    <source>
        <dbReference type="RuleBase" id="RU000406"/>
    </source>
</evidence>
<accession>A0A921ZF91</accession>
<dbReference type="PIRSF" id="PIRSF037038">
    <property type="entry name" value="Bombyxin"/>
    <property type="match status" value="1"/>
</dbReference>
<keyword evidence="8 10" id="KW-1015">Disulfide bond</keyword>
<dbReference type="PANTHER" id="PTHR13647">
    <property type="entry name" value="INSULIN-LIKE PEPTIDE 2-RELATED"/>
    <property type="match status" value="1"/>
</dbReference>
<evidence type="ECO:0000256" key="8">
    <source>
        <dbReference type="ARBA" id="ARBA00023157"/>
    </source>
</evidence>
<dbReference type="GO" id="GO:0005615">
    <property type="term" value="C:extracellular space"/>
    <property type="evidence" value="ECO:0007669"/>
    <property type="project" value="InterPro"/>
</dbReference>
<evidence type="ECO:0000256" key="11">
    <source>
        <dbReference type="PIRSR" id="PIRSR037038-2"/>
    </source>
</evidence>
<evidence type="ECO:0000313" key="14">
    <source>
        <dbReference type="EMBL" id="KAG6456868.1"/>
    </source>
</evidence>
<evidence type="ECO:0000256" key="9">
    <source>
        <dbReference type="PIRNR" id="PIRNR037038"/>
    </source>
</evidence>
<evidence type="ECO:0000256" key="10">
    <source>
        <dbReference type="PIRSR" id="PIRSR037038-1"/>
    </source>
</evidence>
<dbReference type="AlphaFoldDB" id="A0A921ZF91"/>
<proteinExistence type="inferred from homology"/>
<dbReference type="InterPro" id="IPR036438">
    <property type="entry name" value="Insulin-like_sf"/>
</dbReference>
<protein>
    <recommendedName>
        <fullName evidence="13">Insulin-like domain-containing protein</fullName>
    </recommendedName>
</protein>
<sequence length="97" mass="10465">MKLALAVVCLVALWSLACGQMARVYCGRRLAQTLAVLCSEIEEEGAVKRSEGALSGAAMYGTRGWRWAARGAARGKRGVVEECCDQPCTLDTLFSYC</sequence>
<dbReference type="PANTHER" id="PTHR13647:SF4">
    <property type="entry name" value="INSULIN-LIKE PEPTIDE 1-RELATED"/>
    <property type="match status" value="1"/>
</dbReference>
<dbReference type="InterPro" id="IPR016179">
    <property type="entry name" value="Insulin-like"/>
</dbReference>
<feature type="disulfide bond" description="Interchain (between B and A chains)" evidence="10">
    <location>
        <begin position="38"/>
        <end position="97"/>
    </location>
</feature>
<feature type="domain" description="Insulin-like" evidence="13">
    <location>
        <begin position="23"/>
        <end position="97"/>
    </location>
</feature>
<evidence type="ECO:0000256" key="4">
    <source>
        <dbReference type="ARBA" id="ARBA00022525"/>
    </source>
</evidence>
<comment type="similarity">
    <text evidence="2 9 12">Belongs to the insulin family.</text>
</comment>
<evidence type="ECO:0000256" key="5">
    <source>
        <dbReference type="ARBA" id="ARBA00022685"/>
    </source>
</evidence>
<evidence type="ECO:0000256" key="1">
    <source>
        <dbReference type="ARBA" id="ARBA00004613"/>
    </source>
</evidence>
<dbReference type="InterPro" id="IPR022353">
    <property type="entry name" value="Insulin_CS"/>
</dbReference>
<dbReference type="PROSITE" id="PS00262">
    <property type="entry name" value="INSULIN"/>
    <property type="match status" value="1"/>
</dbReference>
<gene>
    <name evidence="14" type="ORF">O3G_MSEX009975</name>
</gene>
<dbReference type="SUPFAM" id="SSF56994">
    <property type="entry name" value="Insulin-like"/>
    <property type="match status" value="1"/>
</dbReference>
<feature type="disulfide bond" evidence="10">
    <location>
        <begin position="83"/>
        <end position="88"/>
    </location>
</feature>
<dbReference type="GO" id="GO:0008083">
    <property type="term" value="F:growth factor activity"/>
    <property type="evidence" value="ECO:0007669"/>
    <property type="project" value="InterPro"/>
</dbReference>
<dbReference type="Proteomes" id="UP000791440">
    <property type="component" value="Unassembled WGS sequence"/>
</dbReference>
<evidence type="ECO:0000256" key="2">
    <source>
        <dbReference type="ARBA" id="ARBA00009034"/>
    </source>
</evidence>
<keyword evidence="7 9" id="KW-0732">Signal</keyword>
<evidence type="ECO:0000259" key="13">
    <source>
        <dbReference type="SMART" id="SM00078"/>
    </source>
</evidence>
<evidence type="ECO:0000256" key="3">
    <source>
        <dbReference type="ARBA" id="ARBA00011207"/>
    </source>
</evidence>
<reference evidence="14" key="1">
    <citation type="journal article" date="2016" name="Insect Biochem. Mol. Biol.">
        <title>Multifaceted biological insights from a draft genome sequence of the tobacco hornworm moth, Manduca sexta.</title>
        <authorList>
            <person name="Kanost M.R."/>
            <person name="Arrese E.L."/>
            <person name="Cao X."/>
            <person name="Chen Y.R."/>
            <person name="Chellapilla S."/>
            <person name="Goldsmith M.R."/>
            <person name="Grosse-Wilde E."/>
            <person name="Heckel D.G."/>
            <person name="Herndon N."/>
            <person name="Jiang H."/>
            <person name="Papanicolaou A."/>
            <person name="Qu J."/>
            <person name="Soulages J.L."/>
            <person name="Vogel H."/>
            <person name="Walters J."/>
            <person name="Waterhouse R.M."/>
            <person name="Ahn S.J."/>
            <person name="Almeida F.C."/>
            <person name="An C."/>
            <person name="Aqrawi P."/>
            <person name="Bretschneider A."/>
            <person name="Bryant W.B."/>
            <person name="Bucks S."/>
            <person name="Chao H."/>
            <person name="Chevignon G."/>
            <person name="Christen J.M."/>
            <person name="Clarke D.F."/>
            <person name="Dittmer N.T."/>
            <person name="Ferguson L.C.F."/>
            <person name="Garavelou S."/>
            <person name="Gordon K.H.J."/>
            <person name="Gunaratna R.T."/>
            <person name="Han Y."/>
            <person name="Hauser F."/>
            <person name="He Y."/>
            <person name="Heidel-Fischer H."/>
            <person name="Hirsh A."/>
            <person name="Hu Y."/>
            <person name="Jiang H."/>
            <person name="Kalra D."/>
            <person name="Klinner C."/>
            <person name="Konig C."/>
            <person name="Kovar C."/>
            <person name="Kroll A.R."/>
            <person name="Kuwar S.S."/>
            <person name="Lee S.L."/>
            <person name="Lehman R."/>
            <person name="Li K."/>
            <person name="Li Z."/>
            <person name="Liang H."/>
            <person name="Lovelace S."/>
            <person name="Lu Z."/>
            <person name="Mansfield J.H."/>
            <person name="McCulloch K.J."/>
            <person name="Mathew T."/>
            <person name="Morton B."/>
            <person name="Muzny D.M."/>
            <person name="Neunemann D."/>
            <person name="Ongeri F."/>
            <person name="Pauchet Y."/>
            <person name="Pu L.L."/>
            <person name="Pyrousis I."/>
            <person name="Rao X.J."/>
            <person name="Redding A."/>
            <person name="Roesel C."/>
            <person name="Sanchez-Gracia A."/>
            <person name="Schaack S."/>
            <person name="Shukla A."/>
            <person name="Tetreau G."/>
            <person name="Wang Y."/>
            <person name="Xiong G.H."/>
            <person name="Traut W."/>
            <person name="Walsh T.K."/>
            <person name="Worley K.C."/>
            <person name="Wu D."/>
            <person name="Wu W."/>
            <person name="Wu Y.Q."/>
            <person name="Zhang X."/>
            <person name="Zou Z."/>
            <person name="Zucker H."/>
            <person name="Briscoe A.D."/>
            <person name="Burmester T."/>
            <person name="Clem R.J."/>
            <person name="Feyereisen R."/>
            <person name="Grimmelikhuijzen C.J.P."/>
            <person name="Hamodrakas S.J."/>
            <person name="Hansson B.S."/>
            <person name="Huguet E."/>
            <person name="Jermiin L.S."/>
            <person name="Lan Q."/>
            <person name="Lehman H.K."/>
            <person name="Lorenzen M."/>
            <person name="Merzendorfer H."/>
            <person name="Michalopoulos I."/>
            <person name="Morton D.B."/>
            <person name="Muthukrishnan S."/>
            <person name="Oakeshott J.G."/>
            <person name="Palmer W."/>
            <person name="Park Y."/>
            <person name="Passarelli A.L."/>
            <person name="Rozas J."/>
            <person name="Schwartz L.M."/>
            <person name="Smith W."/>
            <person name="Southgate A."/>
            <person name="Vilcinskas A."/>
            <person name="Vogt R."/>
            <person name="Wang P."/>
            <person name="Werren J."/>
            <person name="Yu X.Q."/>
            <person name="Zhou J.J."/>
            <person name="Brown S.J."/>
            <person name="Scherer S.E."/>
            <person name="Richards S."/>
            <person name="Blissard G.W."/>
        </authorList>
    </citation>
    <scope>NUCLEOTIDE SEQUENCE</scope>
</reference>
<reference evidence="14" key="2">
    <citation type="submission" date="2020-12" db="EMBL/GenBank/DDBJ databases">
        <authorList>
            <person name="Kanost M."/>
        </authorList>
    </citation>
    <scope>NUCLEOTIDE SEQUENCE</scope>
</reference>
<dbReference type="EMBL" id="JH668526">
    <property type="protein sequence ID" value="KAG6456868.1"/>
    <property type="molecule type" value="Genomic_DNA"/>
</dbReference>
<dbReference type="Gene3D" id="1.10.100.10">
    <property type="entry name" value="Insulin-like"/>
    <property type="match status" value="1"/>
</dbReference>